<evidence type="ECO:0000256" key="2">
    <source>
        <dbReference type="ARBA" id="ARBA00022729"/>
    </source>
</evidence>
<keyword evidence="3" id="KW-0574">Periplasm</keyword>
<evidence type="ECO:0000256" key="1">
    <source>
        <dbReference type="ARBA" id="ARBA00022448"/>
    </source>
</evidence>
<feature type="domain" description="Organic solvent tolerance-like N-terminal" evidence="4">
    <location>
        <begin position="31"/>
        <end position="144"/>
    </location>
</feature>
<keyword evidence="2" id="KW-0732">Signal</keyword>
<sequence>MLRHVVKMMILLSISHALYGLPSDREKVMNVVADSANLNQQEHKGEFNGHVQFVQGTTHLHAAQAITQGNEKNQLIVAIAKGDEKNQAHYWTLTDPAKPQLHAYADAIYYYPLKHLITLTGHARIVQGKNSFSAATISYDTLKQRVVSESDGQTRTTIVIYPDKKMKAAL</sequence>
<protein>
    <submittedName>
        <fullName evidence="5">Lipopolysaccharide transport periplasmic protein LptA</fullName>
    </submittedName>
</protein>
<dbReference type="PANTHER" id="PTHR36504:SF1">
    <property type="entry name" value="LIPOPOLYSACCHARIDE EXPORT SYSTEM PROTEIN LPTA"/>
    <property type="match status" value="1"/>
</dbReference>
<proteinExistence type="predicted"/>
<dbReference type="NCBIfam" id="TIGR03002">
    <property type="entry name" value="outer_YhbN_LptA"/>
    <property type="match status" value="1"/>
</dbReference>
<reference evidence="5 6" key="1">
    <citation type="submission" date="2019-03" db="EMBL/GenBank/DDBJ databases">
        <title>Diverse conjugative elements silence natural transformation in Legionella species.</title>
        <authorList>
            <person name="Durieux I."/>
            <person name="Ginevra C."/>
            <person name="Attaiech L."/>
            <person name="Picq K."/>
            <person name="Juan P.A."/>
            <person name="Jarraud S."/>
            <person name="Charpentier X."/>
        </authorList>
    </citation>
    <scope>NUCLEOTIDE SEQUENCE [LARGE SCALE GENOMIC DNA]</scope>
    <source>
        <strain evidence="5 6">HL-0427-4011</strain>
    </source>
</reference>
<dbReference type="Gene3D" id="2.60.450.10">
    <property type="entry name" value="Lipopolysaccharide (LPS) transport protein A like domain"/>
    <property type="match status" value="1"/>
</dbReference>
<dbReference type="GO" id="GO:0009279">
    <property type="term" value="C:cell outer membrane"/>
    <property type="evidence" value="ECO:0007669"/>
    <property type="project" value="TreeGrafter"/>
</dbReference>
<dbReference type="InterPro" id="IPR005653">
    <property type="entry name" value="OstA-like_N"/>
</dbReference>
<keyword evidence="1" id="KW-0813">Transport</keyword>
<evidence type="ECO:0000259" key="4">
    <source>
        <dbReference type="Pfam" id="PF03968"/>
    </source>
</evidence>
<dbReference type="InterPro" id="IPR052037">
    <property type="entry name" value="LPS_export_LptA"/>
</dbReference>
<dbReference type="GO" id="GO:0015920">
    <property type="term" value="P:lipopolysaccharide transport"/>
    <property type="evidence" value="ECO:0007669"/>
    <property type="project" value="InterPro"/>
</dbReference>
<gene>
    <name evidence="5" type="primary">lptA</name>
    <name evidence="5" type="ORF">E3983_05565</name>
</gene>
<organism evidence="5 6">
    <name type="scientific">Legionella israelensis</name>
    <dbReference type="NCBI Taxonomy" id="454"/>
    <lineage>
        <taxon>Bacteria</taxon>
        <taxon>Pseudomonadati</taxon>
        <taxon>Pseudomonadota</taxon>
        <taxon>Gammaproteobacteria</taxon>
        <taxon>Legionellales</taxon>
        <taxon>Legionellaceae</taxon>
        <taxon>Legionella</taxon>
    </lineage>
</organism>
<dbReference type="PANTHER" id="PTHR36504">
    <property type="entry name" value="LIPOPOLYSACCHARIDE EXPORT SYSTEM PROTEIN LPTA"/>
    <property type="match status" value="1"/>
</dbReference>
<dbReference type="Proteomes" id="UP000295517">
    <property type="component" value="Chromosome"/>
</dbReference>
<dbReference type="GO" id="GO:0001530">
    <property type="term" value="F:lipopolysaccharide binding"/>
    <property type="evidence" value="ECO:0007669"/>
    <property type="project" value="InterPro"/>
</dbReference>
<accession>A0AAX1EFG9</accession>
<evidence type="ECO:0000313" key="6">
    <source>
        <dbReference type="Proteomes" id="UP000295517"/>
    </source>
</evidence>
<dbReference type="GO" id="GO:0017089">
    <property type="term" value="F:glycolipid transfer activity"/>
    <property type="evidence" value="ECO:0007669"/>
    <property type="project" value="TreeGrafter"/>
</dbReference>
<dbReference type="EMBL" id="CP038254">
    <property type="protein sequence ID" value="QBR83860.1"/>
    <property type="molecule type" value="Genomic_DNA"/>
</dbReference>
<evidence type="ECO:0000313" key="5">
    <source>
        <dbReference type="EMBL" id="QBR83860.1"/>
    </source>
</evidence>
<name>A0AAX1EFG9_9GAMM</name>
<dbReference type="InterPro" id="IPR014340">
    <property type="entry name" value="LptA"/>
</dbReference>
<dbReference type="AlphaFoldDB" id="A0AAX1EFG9"/>
<dbReference type="Pfam" id="PF03968">
    <property type="entry name" value="LptD_N"/>
    <property type="match status" value="1"/>
</dbReference>
<dbReference type="GO" id="GO:0030288">
    <property type="term" value="C:outer membrane-bounded periplasmic space"/>
    <property type="evidence" value="ECO:0007669"/>
    <property type="project" value="TreeGrafter"/>
</dbReference>
<evidence type="ECO:0000256" key="3">
    <source>
        <dbReference type="ARBA" id="ARBA00022764"/>
    </source>
</evidence>